<dbReference type="Proteomes" id="UP000287239">
    <property type="component" value="Unassembled WGS sequence"/>
</dbReference>
<accession>A0A429ZK11</accession>
<evidence type="ECO:0000313" key="2">
    <source>
        <dbReference type="Proteomes" id="UP000287239"/>
    </source>
</evidence>
<gene>
    <name evidence="1" type="ORF">CBF35_11325</name>
</gene>
<dbReference type="Pfam" id="PF14552">
    <property type="entry name" value="Tautomerase_2"/>
    <property type="match status" value="1"/>
</dbReference>
<dbReference type="OrthoDB" id="9804765at2"/>
<dbReference type="PANTHER" id="PTHR38460">
    <property type="entry name" value="TAUTOMERASE YOLI-RELATED"/>
    <property type="match status" value="1"/>
</dbReference>
<dbReference type="InterPro" id="IPR014347">
    <property type="entry name" value="Tautomerase/MIF_sf"/>
</dbReference>
<keyword evidence="2" id="KW-1185">Reference proteome</keyword>
<dbReference type="SUPFAM" id="SSF55331">
    <property type="entry name" value="Tautomerase/MIF"/>
    <property type="match status" value="1"/>
</dbReference>
<dbReference type="InterPro" id="IPR037479">
    <property type="entry name" value="Tauto_MSAD"/>
</dbReference>
<dbReference type="EMBL" id="NGJU01000017">
    <property type="protein sequence ID" value="RST94038.1"/>
    <property type="molecule type" value="Genomic_DNA"/>
</dbReference>
<dbReference type="GeneID" id="98568966"/>
<dbReference type="RefSeq" id="WP_126781229.1">
    <property type="nucleotide sequence ID" value="NZ_CAUQJP010000034.1"/>
</dbReference>
<organism evidence="1 2">
    <name type="scientific">Vagococcus salmoninarum</name>
    <dbReference type="NCBI Taxonomy" id="2739"/>
    <lineage>
        <taxon>Bacteria</taxon>
        <taxon>Bacillati</taxon>
        <taxon>Bacillota</taxon>
        <taxon>Bacilli</taxon>
        <taxon>Lactobacillales</taxon>
        <taxon>Enterococcaceae</taxon>
        <taxon>Vagococcus</taxon>
    </lineage>
</organism>
<reference evidence="1 2" key="1">
    <citation type="submission" date="2017-05" db="EMBL/GenBank/DDBJ databases">
        <title>Vagococcus spp. assemblies.</title>
        <authorList>
            <person name="Gulvik C.A."/>
        </authorList>
    </citation>
    <scope>NUCLEOTIDE SEQUENCE [LARGE SCALE GENOMIC DNA]</scope>
    <source>
        <strain evidence="1 2">NCFB 2777</strain>
    </source>
</reference>
<dbReference type="PANTHER" id="PTHR38460:SF1">
    <property type="entry name" value="TAUTOMERASE YOLI-RELATED"/>
    <property type="match status" value="1"/>
</dbReference>
<dbReference type="Gene3D" id="3.30.429.10">
    <property type="entry name" value="Macrophage Migration Inhibitory Factor"/>
    <property type="match status" value="1"/>
</dbReference>
<comment type="caution">
    <text evidence="1">The sequence shown here is derived from an EMBL/GenBank/DDBJ whole genome shotgun (WGS) entry which is preliminary data.</text>
</comment>
<protein>
    <submittedName>
        <fullName evidence="1">Tautomerase family protein</fullName>
    </submittedName>
</protein>
<sequence>MPLVKFDLIKGRSPEEITTLLDICHQVFLETLDIPEGDRYQIVTQHEPYEMQMADTGLGFERTQAVVLLSITSRSRTRVQKESLYRRLQEELTSQIGLRPEDLMINFTINEDEDWSFSHGRAQFLTGELA</sequence>
<name>A0A429ZK11_9ENTE</name>
<dbReference type="AlphaFoldDB" id="A0A429ZK11"/>
<evidence type="ECO:0000313" key="1">
    <source>
        <dbReference type="EMBL" id="RST94038.1"/>
    </source>
</evidence>
<proteinExistence type="predicted"/>